<dbReference type="Proteomes" id="UP000231586">
    <property type="component" value="Unassembled WGS sequence"/>
</dbReference>
<feature type="transmembrane region" description="Helical" evidence="1">
    <location>
        <begin position="25"/>
        <end position="43"/>
    </location>
</feature>
<feature type="transmembrane region" description="Helical" evidence="1">
    <location>
        <begin position="55"/>
        <end position="74"/>
    </location>
</feature>
<reference evidence="2 3" key="1">
    <citation type="submission" date="2017-11" db="EMBL/GenBank/DDBJ databases">
        <title>Genomic Encyclopedia of Archaeal and Bacterial Type Strains, Phase II (KMG-II): From Individual Species to Whole Genera.</title>
        <authorList>
            <person name="Goeker M."/>
        </authorList>
    </citation>
    <scope>NUCLEOTIDE SEQUENCE [LARGE SCALE GENOMIC DNA]</scope>
    <source>
        <strain evidence="2 3">DSM 22413</strain>
    </source>
</reference>
<dbReference type="EMBL" id="PGTZ01000006">
    <property type="protein sequence ID" value="PJI94723.1"/>
    <property type="molecule type" value="Genomic_DNA"/>
</dbReference>
<protein>
    <submittedName>
        <fullName evidence="2">O-antigen ligase-like membrane protein</fullName>
    </submittedName>
</protein>
<dbReference type="AlphaFoldDB" id="A0A2M8WUX0"/>
<feature type="transmembrane region" description="Helical" evidence="1">
    <location>
        <begin position="182"/>
        <end position="198"/>
    </location>
</feature>
<sequence>MFLLACLAAVSRGVFEVTVGKTAGYAIQLGAFVVLTLVLLAAGARPGPRARVQCALGYGFVVVVVASCLLTSLVQNVGYFWYYAGVMVFFAAMFVVYGGLELPAASRIAVGPTLSLVTTALVGTALLQQFRGWSVLPSSDEASLGGTVRPASLTGSYLHYPLAAALLTFLLLEVYRRGRRTYVLAAAALALAGVVLSYSRSGYLVLAAGGLFYLLSARDLGARLRLVGAGVLAFVALVSLGLGRAYFDRGLSSFDLAGSGNDVRIGLWHRSVEQWLGSGLLVGQYTGMASNVTRNLGDTTVGVVESGFFQQLLSFGLLGVVLFYALMLGVRAGVPREAAWLRAGMLGALLESVVYQSIEVLPYVFFFCVAGVVGQSALESRDGDVRERRRPGRLLVAAPAAGRRVGGGGQRVP</sequence>
<evidence type="ECO:0000313" key="2">
    <source>
        <dbReference type="EMBL" id="PJI94723.1"/>
    </source>
</evidence>
<keyword evidence="1" id="KW-0812">Transmembrane</keyword>
<organism evidence="2 3">
    <name type="scientific">Luteimicrobium subarcticum</name>
    <dbReference type="NCBI Taxonomy" id="620910"/>
    <lineage>
        <taxon>Bacteria</taxon>
        <taxon>Bacillati</taxon>
        <taxon>Actinomycetota</taxon>
        <taxon>Actinomycetes</taxon>
        <taxon>Micrococcales</taxon>
        <taxon>Luteimicrobium</taxon>
    </lineage>
</organism>
<feature type="transmembrane region" description="Helical" evidence="1">
    <location>
        <begin position="157"/>
        <end position="175"/>
    </location>
</feature>
<comment type="caution">
    <text evidence="2">The sequence shown here is derived from an EMBL/GenBank/DDBJ whole genome shotgun (WGS) entry which is preliminary data.</text>
</comment>
<evidence type="ECO:0000256" key="1">
    <source>
        <dbReference type="SAM" id="Phobius"/>
    </source>
</evidence>
<feature type="transmembrane region" description="Helical" evidence="1">
    <location>
        <begin position="80"/>
        <end position="100"/>
    </location>
</feature>
<gene>
    <name evidence="2" type="ORF">CLV34_0569</name>
</gene>
<name>A0A2M8WUX0_9MICO</name>
<feature type="transmembrane region" description="Helical" evidence="1">
    <location>
        <begin position="226"/>
        <end position="247"/>
    </location>
</feature>
<evidence type="ECO:0000313" key="3">
    <source>
        <dbReference type="Proteomes" id="UP000231586"/>
    </source>
</evidence>
<keyword evidence="1" id="KW-1133">Transmembrane helix</keyword>
<accession>A0A2M8WUX0</accession>
<keyword evidence="1" id="KW-0472">Membrane</keyword>
<feature type="transmembrane region" description="Helical" evidence="1">
    <location>
        <begin position="361"/>
        <end position="378"/>
    </location>
</feature>
<keyword evidence="3" id="KW-1185">Reference proteome</keyword>
<feature type="transmembrane region" description="Helical" evidence="1">
    <location>
        <begin position="308"/>
        <end position="327"/>
    </location>
</feature>
<dbReference type="GO" id="GO:0016874">
    <property type="term" value="F:ligase activity"/>
    <property type="evidence" value="ECO:0007669"/>
    <property type="project" value="UniProtKB-KW"/>
</dbReference>
<proteinExistence type="predicted"/>
<keyword evidence="2" id="KW-0436">Ligase</keyword>
<feature type="transmembrane region" description="Helical" evidence="1">
    <location>
        <begin position="107"/>
        <end position="127"/>
    </location>
</feature>